<evidence type="ECO:0000256" key="1">
    <source>
        <dbReference type="ARBA" id="ARBA00007768"/>
    </source>
</evidence>
<comment type="similarity">
    <text evidence="1">Belongs to the CutC family.</text>
</comment>
<dbReference type="PANTHER" id="PTHR12598:SF0">
    <property type="entry name" value="COPPER HOMEOSTASIS PROTEIN CUTC HOMOLOG"/>
    <property type="match status" value="1"/>
</dbReference>
<evidence type="ECO:0000256" key="2">
    <source>
        <dbReference type="ARBA" id="ARBA00019014"/>
    </source>
</evidence>
<dbReference type="GO" id="GO:0005507">
    <property type="term" value="F:copper ion binding"/>
    <property type="evidence" value="ECO:0007669"/>
    <property type="project" value="TreeGrafter"/>
</dbReference>
<keyword evidence="5" id="KW-1185">Reference proteome</keyword>
<proteinExistence type="inferred from homology"/>
<name>A0A3E2HPR1_SCYLI</name>
<evidence type="ECO:0000256" key="3">
    <source>
        <dbReference type="SAM" id="MobiDB-lite"/>
    </source>
</evidence>
<dbReference type="EMBL" id="NCSJ02000010">
    <property type="protein sequence ID" value="RFU35252.1"/>
    <property type="molecule type" value="Genomic_DNA"/>
</dbReference>
<dbReference type="OMA" id="HRAFDQC"/>
<dbReference type="STRING" id="5539.A0A3E2HPR1"/>
<dbReference type="InterPro" id="IPR005627">
    <property type="entry name" value="CutC-like"/>
</dbReference>
<dbReference type="Pfam" id="PF03932">
    <property type="entry name" value="CutC"/>
    <property type="match status" value="1"/>
</dbReference>
<dbReference type="AlphaFoldDB" id="A0A3E2HPR1"/>
<dbReference type="PANTHER" id="PTHR12598">
    <property type="entry name" value="COPPER HOMEOSTASIS PROTEIN CUTC"/>
    <property type="match status" value="1"/>
</dbReference>
<dbReference type="Proteomes" id="UP000258309">
    <property type="component" value="Unassembled WGS sequence"/>
</dbReference>
<protein>
    <recommendedName>
        <fullName evidence="2">Copper homeostasis protein cutC homolog</fullName>
    </recommendedName>
</protein>
<dbReference type="Gene3D" id="3.20.20.380">
    <property type="entry name" value="Copper homeostasis (CutC) domain"/>
    <property type="match status" value="1"/>
</dbReference>
<feature type="non-terminal residue" evidence="4">
    <location>
        <position position="271"/>
    </location>
</feature>
<dbReference type="SUPFAM" id="SSF110395">
    <property type="entry name" value="CutC-like"/>
    <property type="match status" value="1"/>
</dbReference>
<accession>A0A3E2HPR1</accession>
<dbReference type="InterPro" id="IPR036822">
    <property type="entry name" value="CutC-like_dom_sf"/>
</dbReference>
<evidence type="ECO:0000313" key="5">
    <source>
        <dbReference type="Proteomes" id="UP000258309"/>
    </source>
</evidence>
<reference evidence="4 5" key="1">
    <citation type="submission" date="2018-05" db="EMBL/GenBank/DDBJ databases">
        <title>Draft genome sequence of Scytalidium lignicola DSM 105466, a ubiquitous saprotrophic fungus.</title>
        <authorList>
            <person name="Buettner E."/>
            <person name="Gebauer A.M."/>
            <person name="Hofrichter M."/>
            <person name="Liers C."/>
            <person name="Kellner H."/>
        </authorList>
    </citation>
    <scope>NUCLEOTIDE SEQUENCE [LARGE SCALE GENOMIC DNA]</scope>
    <source>
        <strain evidence="4 5">DSM 105466</strain>
    </source>
</reference>
<feature type="non-terminal residue" evidence="4">
    <location>
        <position position="1"/>
    </location>
</feature>
<comment type="caution">
    <text evidence="4">The sequence shown here is derived from an EMBL/GenBank/DDBJ whole genome shotgun (WGS) entry which is preliminary data.</text>
</comment>
<organism evidence="4 5">
    <name type="scientific">Scytalidium lignicola</name>
    <name type="common">Hyphomycete</name>
    <dbReference type="NCBI Taxonomy" id="5539"/>
    <lineage>
        <taxon>Eukaryota</taxon>
        <taxon>Fungi</taxon>
        <taxon>Dikarya</taxon>
        <taxon>Ascomycota</taxon>
        <taxon>Pezizomycotina</taxon>
        <taxon>Leotiomycetes</taxon>
        <taxon>Leotiomycetes incertae sedis</taxon>
        <taxon>Scytalidium</taxon>
    </lineage>
</organism>
<sequence>MSPLLEIACFNALSAVNAYNGGASRLELCAHKHLDGVTPSLETYLDIVSQLSPSSDSSNASSPNPPQSQTSLPIPINVMIRPNPSPIFTASSDDFEQMRSSIQQFKSAPCCPSGFVFGILDSAGCIDIERNKELVDLASPLPCTFHRAFDLAAGGEGPQGSEGDSWETAVEDLVNCGFASVLTSGGSGELQQRATKVERIILASRCRVRVIVGGGVRSSNIEELRRVIERGDGRVDAWHSSAAIEGGELDSKGEVVASVSEVRALKTAISR</sequence>
<gene>
    <name evidence="4" type="ORF">B7463_g1085</name>
</gene>
<feature type="region of interest" description="Disordered" evidence="3">
    <location>
        <begin position="52"/>
        <end position="73"/>
    </location>
</feature>
<dbReference type="OrthoDB" id="7392499at2759"/>
<evidence type="ECO:0000313" key="4">
    <source>
        <dbReference type="EMBL" id="RFU35252.1"/>
    </source>
</evidence>